<gene>
    <name evidence="1" type="ORF">H9779_01900</name>
</gene>
<comment type="caution">
    <text evidence="1">The sequence shown here is derived from an EMBL/GenBank/DDBJ whole genome shotgun (WGS) entry which is preliminary data.</text>
</comment>
<dbReference type="AlphaFoldDB" id="A0A9D2IBE6"/>
<name>A0A9D2IBE6_9BACT</name>
<organism evidence="1 2">
    <name type="scientific">Candidatus Alistipes avicola</name>
    <dbReference type="NCBI Taxonomy" id="2838432"/>
    <lineage>
        <taxon>Bacteria</taxon>
        <taxon>Pseudomonadati</taxon>
        <taxon>Bacteroidota</taxon>
        <taxon>Bacteroidia</taxon>
        <taxon>Bacteroidales</taxon>
        <taxon>Rikenellaceae</taxon>
        <taxon>Alistipes</taxon>
    </lineage>
</organism>
<reference evidence="1" key="2">
    <citation type="submission" date="2021-04" db="EMBL/GenBank/DDBJ databases">
        <authorList>
            <person name="Gilroy R."/>
        </authorList>
    </citation>
    <scope>NUCLEOTIDE SEQUENCE</scope>
    <source>
        <strain evidence="1">CHK169-11906</strain>
    </source>
</reference>
<dbReference type="EMBL" id="DWYR01000008">
    <property type="protein sequence ID" value="HJA98339.1"/>
    <property type="molecule type" value="Genomic_DNA"/>
</dbReference>
<sequence length="51" mass="5648">MQTILKPYDAPSLEQLSVVIEQGFITSDPTSTLNETITETDLNATSEDFWG</sequence>
<dbReference type="Proteomes" id="UP000824259">
    <property type="component" value="Unassembled WGS sequence"/>
</dbReference>
<evidence type="ECO:0000313" key="1">
    <source>
        <dbReference type="EMBL" id="HJA98339.1"/>
    </source>
</evidence>
<accession>A0A9D2IBE6</accession>
<evidence type="ECO:0000313" key="2">
    <source>
        <dbReference type="Proteomes" id="UP000824259"/>
    </source>
</evidence>
<reference evidence="1" key="1">
    <citation type="journal article" date="2021" name="PeerJ">
        <title>Extensive microbial diversity within the chicken gut microbiome revealed by metagenomics and culture.</title>
        <authorList>
            <person name="Gilroy R."/>
            <person name="Ravi A."/>
            <person name="Getino M."/>
            <person name="Pursley I."/>
            <person name="Horton D.L."/>
            <person name="Alikhan N.F."/>
            <person name="Baker D."/>
            <person name="Gharbi K."/>
            <person name="Hall N."/>
            <person name="Watson M."/>
            <person name="Adriaenssens E.M."/>
            <person name="Foster-Nyarko E."/>
            <person name="Jarju S."/>
            <person name="Secka A."/>
            <person name="Antonio M."/>
            <person name="Oren A."/>
            <person name="Chaudhuri R.R."/>
            <person name="La Ragione R."/>
            <person name="Hildebrand F."/>
            <person name="Pallen M.J."/>
        </authorList>
    </citation>
    <scope>NUCLEOTIDE SEQUENCE</scope>
    <source>
        <strain evidence="1">CHK169-11906</strain>
    </source>
</reference>
<proteinExistence type="predicted"/>
<protein>
    <submittedName>
        <fullName evidence="1">Uncharacterized protein</fullName>
    </submittedName>
</protein>